<feature type="transmembrane region" description="Helical" evidence="1">
    <location>
        <begin position="206"/>
        <end position="236"/>
    </location>
</feature>
<evidence type="ECO:0000313" key="2">
    <source>
        <dbReference type="EMBL" id="SOD70703.1"/>
    </source>
</evidence>
<dbReference type="NCBIfam" id="NF041043">
    <property type="entry name" value="BPSS1780_fam"/>
    <property type="match status" value="1"/>
</dbReference>
<gene>
    <name evidence="2" type="ORF">SAMN02746062_02084</name>
</gene>
<sequence>MENQIIQEQELILLESANKQPFSDGIFWLKHAWHLTKARFWRWMLISFIMNLCITVVSTALTFSSDSLILTNVAQILSGMLNVLFTGGLLLGMAALAEGDELEVNHLFAAFQHKWQDLLILILCFIPIVLLYILLMGGAFFALLGGGNIMSNDINTNSLIIFIIFFVLSYFFMMMVGFFSIPLVVLHDVKPLTAIKMSFSGSLKNIAPMIALNLGFFVIGFGLAFILGILFSLLSFALNDSLAGITATILTMVPLFIIMALLLPILNAGVIYTAYRNVWTNLPIE</sequence>
<evidence type="ECO:0000256" key="1">
    <source>
        <dbReference type="SAM" id="Phobius"/>
    </source>
</evidence>
<evidence type="ECO:0000313" key="3">
    <source>
        <dbReference type="Proteomes" id="UP000219669"/>
    </source>
</evidence>
<dbReference type="InterPro" id="IPR047798">
    <property type="entry name" value="BPSS1780-like"/>
</dbReference>
<feature type="transmembrane region" description="Helical" evidence="1">
    <location>
        <begin position="242"/>
        <end position="266"/>
    </location>
</feature>
<accession>A0A286EIH3</accession>
<evidence type="ECO:0008006" key="4">
    <source>
        <dbReference type="Google" id="ProtNLM"/>
    </source>
</evidence>
<dbReference type="EMBL" id="OCNF01000025">
    <property type="protein sequence ID" value="SOD70703.1"/>
    <property type="molecule type" value="Genomic_DNA"/>
</dbReference>
<dbReference type="AlphaFoldDB" id="A0A286EIH3"/>
<protein>
    <recommendedName>
        <fullName evidence="4">Membrane domain of glycerophosphoryl diester phosphodiesterase</fullName>
    </recommendedName>
</protein>
<keyword evidence="3" id="KW-1185">Reference proteome</keyword>
<feature type="transmembrane region" description="Helical" evidence="1">
    <location>
        <begin position="159"/>
        <end position="185"/>
    </location>
</feature>
<keyword evidence="1" id="KW-1133">Transmembrane helix</keyword>
<reference evidence="2 3" key="1">
    <citation type="submission" date="2017-09" db="EMBL/GenBank/DDBJ databases">
        <authorList>
            <person name="Ehlers B."/>
            <person name="Leendertz F.H."/>
        </authorList>
    </citation>
    <scope>NUCLEOTIDE SEQUENCE [LARGE SCALE GENOMIC DNA]</scope>
    <source>
        <strain evidence="2 3">DSM 16848</strain>
    </source>
</reference>
<dbReference type="RefSeq" id="WP_097115037.1">
    <property type="nucleotide sequence ID" value="NZ_CP083931.1"/>
</dbReference>
<name>A0A286EIH3_9NEIS</name>
<dbReference type="Proteomes" id="UP000219669">
    <property type="component" value="Unassembled WGS sequence"/>
</dbReference>
<feature type="transmembrane region" description="Helical" evidence="1">
    <location>
        <begin position="118"/>
        <end position="144"/>
    </location>
</feature>
<feature type="transmembrane region" description="Helical" evidence="1">
    <location>
        <begin position="73"/>
        <end position="97"/>
    </location>
</feature>
<keyword evidence="1" id="KW-0812">Transmembrane</keyword>
<keyword evidence="1" id="KW-0472">Membrane</keyword>
<dbReference type="OrthoDB" id="5298483at2"/>
<feature type="transmembrane region" description="Helical" evidence="1">
    <location>
        <begin position="40"/>
        <end position="61"/>
    </location>
</feature>
<organism evidence="2 3">
    <name type="scientific">Alysiella filiformis DSM 16848</name>
    <dbReference type="NCBI Taxonomy" id="1120981"/>
    <lineage>
        <taxon>Bacteria</taxon>
        <taxon>Pseudomonadati</taxon>
        <taxon>Pseudomonadota</taxon>
        <taxon>Betaproteobacteria</taxon>
        <taxon>Neisseriales</taxon>
        <taxon>Neisseriaceae</taxon>
        <taxon>Alysiella</taxon>
    </lineage>
</organism>
<proteinExistence type="predicted"/>